<dbReference type="EMBL" id="CP086715">
    <property type="protein sequence ID" value="WOO78819.1"/>
    <property type="molecule type" value="Genomic_DNA"/>
</dbReference>
<dbReference type="AlphaFoldDB" id="A0AAF0Y653"/>
<keyword evidence="2" id="KW-0732">Signal</keyword>
<evidence type="ECO:0008006" key="5">
    <source>
        <dbReference type="Google" id="ProtNLM"/>
    </source>
</evidence>
<keyword evidence="4" id="KW-1185">Reference proteome</keyword>
<organism evidence="3 4">
    <name type="scientific">Vanrija pseudolonga</name>
    <dbReference type="NCBI Taxonomy" id="143232"/>
    <lineage>
        <taxon>Eukaryota</taxon>
        <taxon>Fungi</taxon>
        <taxon>Dikarya</taxon>
        <taxon>Basidiomycota</taxon>
        <taxon>Agaricomycotina</taxon>
        <taxon>Tremellomycetes</taxon>
        <taxon>Trichosporonales</taxon>
        <taxon>Trichosporonaceae</taxon>
        <taxon>Vanrija</taxon>
    </lineage>
</organism>
<feature type="transmembrane region" description="Helical" evidence="1">
    <location>
        <begin position="352"/>
        <end position="373"/>
    </location>
</feature>
<dbReference type="Proteomes" id="UP000827549">
    <property type="component" value="Chromosome 2"/>
</dbReference>
<feature type="signal peptide" evidence="2">
    <location>
        <begin position="1"/>
        <end position="18"/>
    </location>
</feature>
<accession>A0AAF0Y653</accession>
<keyword evidence="1" id="KW-0812">Transmembrane</keyword>
<keyword evidence="1" id="KW-1133">Transmembrane helix</keyword>
<evidence type="ECO:0000313" key="3">
    <source>
        <dbReference type="EMBL" id="WOO78819.1"/>
    </source>
</evidence>
<protein>
    <recommendedName>
        <fullName evidence="5">Immunoreactive mannoprotein MP88</fullName>
    </recommendedName>
</protein>
<evidence type="ECO:0000313" key="4">
    <source>
        <dbReference type="Proteomes" id="UP000827549"/>
    </source>
</evidence>
<keyword evidence="1" id="KW-0472">Membrane</keyword>
<name>A0AAF0Y653_9TREE</name>
<dbReference type="GeneID" id="87805605"/>
<dbReference type="RefSeq" id="XP_062624851.1">
    <property type="nucleotide sequence ID" value="XM_062768867.1"/>
</dbReference>
<reference evidence="3" key="1">
    <citation type="submission" date="2023-10" db="EMBL/GenBank/DDBJ databases">
        <authorList>
            <person name="Noh H."/>
        </authorList>
    </citation>
    <scope>NUCLEOTIDE SEQUENCE</scope>
    <source>
        <strain evidence="3">DUCC4014</strain>
    </source>
</reference>
<evidence type="ECO:0000256" key="1">
    <source>
        <dbReference type="SAM" id="Phobius"/>
    </source>
</evidence>
<proteinExistence type="predicted"/>
<gene>
    <name evidence="3" type="ORF">LOC62_02G002357</name>
</gene>
<sequence>MLPTFFAAAAVAAGMAHAQVTATGTMGVTNPTAAVLGTPVNQSSYSRLISLNSINDFCIFAPPNPGSTIGNTETEQVAWCIQPRNNARVIPDGTFQAVHFVKTPLYYQVQGWADLTRMNIAPGDEGGELDPHGQTGDGNPVGGNVTCNATGHDVSYEEWMNYISYQQFCLRICIAENSTYTAALECQHTLDEMGCNWVMPGDYTNNSFTECDADSAYPPGIYPLGDGQTSTFAQRYTGTYTQGGTIGLFTVGQTVTPPNPYSTPASSNCITYSTVSNGIPTAALSSNAFFTWTPGISFSNLPSSSSSSSASPTGDVIVTTTNAAGSTIVSSEKATASAAKANSYAVQHGASYGPVAIAVFSTIAIIAGASVIMV</sequence>
<evidence type="ECO:0000256" key="2">
    <source>
        <dbReference type="SAM" id="SignalP"/>
    </source>
</evidence>
<feature type="chain" id="PRO_5042030798" description="Immunoreactive mannoprotein MP88" evidence="2">
    <location>
        <begin position="19"/>
        <end position="374"/>
    </location>
</feature>